<evidence type="ECO:0000256" key="1">
    <source>
        <dbReference type="SAM" id="MobiDB-lite"/>
    </source>
</evidence>
<comment type="caution">
    <text evidence="2">The sequence shown here is derived from an EMBL/GenBank/DDBJ whole genome shotgun (WGS) entry which is preliminary data.</text>
</comment>
<proteinExistence type="predicted"/>
<reference evidence="2 3" key="1">
    <citation type="journal article" date="2013" name="Curr. Biol.">
        <title>The Genome of the Foraminiferan Reticulomyxa filosa.</title>
        <authorList>
            <person name="Glockner G."/>
            <person name="Hulsmann N."/>
            <person name="Schleicher M."/>
            <person name="Noegel A.A."/>
            <person name="Eichinger L."/>
            <person name="Gallinger C."/>
            <person name="Pawlowski J."/>
            <person name="Sierra R."/>
            <person name="Euteneuer U."/>
            <person name="Pillet L."/>
            <person name="Moustafa A."/>
            <person name="Platzer M."/>
            <person name="Groth M."/>
            <person name="Szafranski K."/>
            <person name="Schliwa M."/>
        </authorList>
    </citation>
    <scope>NUCLEOTIDE SEQUENCE [LARGE SCALE GENOMIC DNA]</scope>
</reference>
<dbReference type="Proteomes" id="UP000023152">
    <property type="component" value="Unassembled WGS sequence"/>
</dbReference>
<dbReference type="AlphaFoldDB" id="X6LQF6"/>
<feature type="non-terminal residue" evidence="2">
    <location>
        <position position="188"/>
    </location>
</feature>
<feature type="non-terminal residue" evidence="2">
    <location>
        <position position="1"/>
    </location>
</feature>
<organism evidence="2 3">
    <name type="scientific">Reticulomyxa filosa</name>
    <dbReference type="NCBI Taxonomy" id="46433"/>
    <lineage>
        <taxon>Eukaryota</taxon>
        <taxon>Sar</taxon>
        <taxon>Rhizaria</taxon>
        <taxon>Retaria</taxon>
        <taxon>Foraminifera</taxon>
        <taxon>Monothalamids</taxon>
        <taxon>Reticulomyxidae</taxon>
        <taxon>Reticulomyxa</taxon>
    </lineage>
</organism>
<feature type="compositionally biased region" description="Polar residues" evidence="1">
    <location>
        <begin position="9"/>
        <end position="34"/>
    </location>
</feature>
<name>X6LQF6_RETFI</name>
<dbReference type="EMBL" id="ASPP01030207">
    <property type="protein sequence ID" value="ETO04128.1"/>
    <property type="molecule type" value="Genomic_DNA"/>
</dbReference>
<keyword evidence="3" id="KW-1185">Reference proteome</keyword>
<sequence length="188" mass="22299">QQQQQQQQPKSIINNNIPLTNSDVKQTKQISITSQEQKTENNEEKKDLNQLLTFKVIDICGNKTKNKTKKSSTESQWFEMILSSDLALLSLDSSSNETNTMPQLEKEIPIRTQLQEDTVKEKRYDQYEICDVKMFSKKCYDNIQKEFKNLYPNWQEYLKVLSKKLIVYAIKKRTTKHWDRRSGENRQQ</sequence>
<evidence type="ECO:0000313" key="3">
    <source>
        <dbReference type="Proteomes" id="UP000023152"/>
    </source>
</evidence>
<feature type="region of interest" description="Disordered" evidence="1">
    <location>
        <begin position="1"/>
        <end position="44"/>
    </location>
</feature>
<evidence type="ECO:0000313" key="2">
    <source>
        <dbReference type="EMBL" id="ETO04128.1"/>
    </source>
</evidence>
<accession>X6LQF6</accession>
<protein>
    <submittedName>
        <fullName evidence="2">Uncharacterized protein</fullName>
    </submittedName>
</protein>
<gene>
    <name evidence="2" type="ORF">RFI_33274</name>
</gene>